<dbReference type="PROSITE" id="PS50888">
    <property type="entry name" value="BHLH"/>
    <property type="match status" value="1"/>
</dbReference>
<name>A0ABN8LLE6_9CNID</name>
<comment type="caution">
    <text evidence="7">The sequence shown here is derived from an EMBL/GenBank/DDBJ whole genome shotgun (WGS) entry which is preliminary data.</text>
</comment>
<evidence type="ECO:0000256" key="3">
    <source>
        <dbReference type="ARBA" id="ARBA00023163"/>
    </source>
</evidence>
<dbReference type="InterPro" id="IPR011598">
    <property type="entry name" value="bHLH_dom"/>
</dbReference>
<dbReference type="InterPro" id="IPR050370">
    <property type="entry name" value="HES_HEY"/>
</dbReference>
<evidence type="ECO:0000256" key="4">
    <source>
        <dbReference type="ARBA" id="ARBA00023242"/>
    </source>
</evidence>
<comment type="subcellular location">
    <subcellularLocation>
        <location evidence="1">Nucleus</location>
    </subcellularLocation>
</comment>
<dbReference type="Proteomes" id="UP001159427">
    <property type="component" value="Unassembled WGS sequence"/>
</dbReference>
<dbReference type="SMART" id="SM00353">
    <property type="entry name" value="HLH"/>
    <property type="match status" value="1"/>
</dbReference>
<sequence>MPRHSVTKHQDFRKPAMERKRRQKINDCLSQIKQLIPEAKELEAKKGCRLEKVEILEIAVKFIRKMKNKMSDDTAMNRAGKDTASSSVLEERPSFVNMNTSMASTGPTFSSLYDLAQDYDPSMQMPQGRFYNYPPIFGPTPRFFTPLCVSSNTVFDPVSGETFAYQRQFVPALLKETEEP</sequence>
<keyword evidence="8" id="KW-1185">Reference proteome</keyword>
<organism evidence="7 8">
    <name type="scientific">Porites evermanni</name>
    <dbReference type="NCBI Taxonomy" id="104178"/>
    <lineage>
        <taxon>Eukaryota</taxon>
        <taxon>Metazoa</taxon>
        <taxon>Cnidaria</taxon>
        <taxon>Anthozoa</taxon>
        <taxon>Hexacorallia</taxon>
        <taxon>Scleractinia</taxon>
        <taxon>Fungiina</taxon>
        <taxon>Poritidae</taxon>
        <taxon>Porites</taxon>
    </lineage>
</organism>
<feature type="domain" description="BHLH" evidence="6">
    <location>
        <begin position="9"/>
        <end position="66"/>
    </location>
</feature>
<evidence type="ECO:0000313" key="8">
    <source>
        <dbReference type="Proteomes" id="UP001159427"/>
    </source>
</evidence>
<dbReference type="CDD" id="cd11410">
    <property type="entry name" value="bHLH_O_HES"/>
    <property type="match status" value="1"/>
</dbReference>
<accession>A0ABN8LLE6</accession>
<feature type="compositionally biased region" description="Basic and acidic residues" evidence="5">
    <location>
        <begin position="8"/>
        <end position="18"/>
    </location>
</feature>
<keyword evidence="4" id="KW-0539">Nucleus</keyword>
<keyword evidence="3" id="KW-0804">Transcription</keyword>
<gene>
    <name evidence="7" type="ORF">PEVE_00027056</name>
</gene>
<evidence type="ECO:0000313" key="7">
    <source>
        <dbReference type="EMBL" id="CAH3016231.1"/>
    </source>
</evidence>
<feature type="region of interest" description="Disordered" evidence="5">
    <location>
        <begin position="1"/>
        <end position="22"/>
    </location>
</feature>
<dbReference type="Gene3D" id="4.10.280.10">
    <property type="entry name" value="Helix-loop-helix DNA-binding domain"/>
    <property type="match status" value="1"/>
</dbReference>
<evidence type="ECO:0000256" key="5">
    <source>
        <dbReference type="SAM" id="MobiDB-lite"/>
    </source>
</evidence>
<dbReference type="SUPFAM" id="SSF47459">
    <property type="entry name" value="HLH, helix-loop-helix DNA-binding domain"/>
    <property type="match status" value="1"/>
</dbReference>
<protein>
    <recommendedName>
        <fullName evidence="6">BHLH domain-containing protein</fullName>
    </recommendedName>
</protein>
<dbReference type="EMBL" id="CALNXI010000037">
    <property type="protein sequence ID" value="CAH3016231.1"/>
    <property type="molecule type" value="Genomic_DNA"/>
</dbReference>
<proteinExistence type="predicted"/>
<dbReference type="InterPro" id="IPR036638">
    <property type="entry name" value="HLH_DNA-bd_sf"/>
</dbReference>
<keyword evidence="2" id="KW-0805">Transcription regulation</keyword>
<dbReference type="Pfam" id="PF00010">
    <property type="entry name" value="HLH"/>
    <property type="match status" value="1"/>
</dbReference>
<evidence type="ECO:0000256" key="1">
    <source>
        <dbReference type="ARBA" id="ARBA00004123"/>
    </source>
</evidence>
<evidence type="ECO:0000259" key="6">
    <source>
        <dbReference type="PROSITE" id="PS50888"/>
    </source>
</evidence>
<evidence type="ECO:0000256" key="2">
    <source>
        <dbReference type="ARBA" id="ARBA00023015"/>
    </source>
</evidence>
<reference evidence="7 8" key="1">
    <citation type="submission" date="2022-05" db="EMBL/GenBank/DDBJ databases">
        <authorList>
            <consortium name="Genoscope - CEA"/>
            <person name="William W."/>
        </authorList>
    </citation>
    <scope>NUCLEOTIDE SEQUENCE [LARGE SCALE GENOMIC DNA]</scope>
</reference>
<dbReference type="PANTHER" id="PTHR10985">
    <property type="entry name" value="BASIC HELIX-LOOP-HELIX TRANSCRIPTION FACTOR, HES-RELATED"/>
    <property type="match status" value="1"/>
</dbReference>